<reference evidence="2" key="2">
    <citation type="submission" date="2023-06" db="EMBL/GenBank/DDBJ databases">
        <authorList>
            <consortium name="Lawrence Berkeley National Laboratory"/>
            <person name="Haridas S."/>
            <person name="Hensen N."/>
            <person name="Bonometti L."/>
            <person name="Westerberg I."/>
            <person name="Brannstrom I.O."/>
            <person name="Guillou S."/>
            <person name="Cros-Aarteil S."/>
            <person name="Calhoun S."/>
            <person name="Kuo A."/>
            <person name="Mondo S."/>
            <person name="Pangilinan J."/>
            <person name="Riley R."/>
            <person name="Labutti K."/>
            <person name="Andreopoulos B."/>
            <person name="Lipzen A."/>
            <person name="Chen C."/>
            <person name="Yanf M."/>
            <person name="Daum C."/>
            <person name="Ng V."/>
            <person name="Clum A."/>
            <person name="Steindorff A."/>
            <person name="Ohm R."/>
            <person name="Martin F."/>
            <person name="Silar P."/>
            <person name="Natvig D."/>
            <person name="Lalanne C."/>
            <person name="Gautier V."/>
            <person name="Ament-Velasquez S.L."/>
            <person name="Kruys A."/>
            <person name="Hutchinson M.I."/>
            <person name="Powell A.J."/>
            <person name="Barry K."/>
            <person name="Miller A.N."/>
            <person name="Grigoriev I.V."/>
            <person name="Debuchy R."/>
            <person name="Gladieux P."/>
            <person name="Thoren M.H."/>
            <person name="Johannesson H."/>
        </authorList>
    </citation>
    <scope>NUCLEOTIDE SEQUENCE</scope>
    <source>
        <strain evidence="2">CBS 118394</strain>
    </source>
</reference>
<evidence type="ECO:0000313" key="3">
    <source>
        <dbReference type="Proteomes" id="UP001283341"/>
    </source>
</evidence>
<gene>
    <name evidence="2" type="ORF">B0H66DRAFT_630892</name>
</gene>
<feature type="compositionally biased region" description="Low complexity" evidence="1">
    <location>
        <begin position="88"/>
        <end position="106"/>
    </location>
</feature>
<proteinExistence type="predicted"/>
<protein>
    <recommendedName>
        <fullName evidence="4">Transposase</fullName>
    </recommendedName>
</protein>
<organism evidence="2 3">
    <name type="scientific">Apodospora peruviana</name>
    <dbReference type="NCBI Taxonomy" id="516989"/>
    <lineage>
        <taxon>Eukaryota</taxon>
        <taxon>Fungi</taxon>
        <taxon>Dikarya</taxon>
        <taxon>Ascomycota</taxon>
        <taxon>Pezizomycotina</taxon>
        <taxon>Sordariomycetes</taxon>
        <taxon>Sordariomycetidae</taxon>
        <taxon>Sordariales</taxon>
        <taxon>Lasiosphaeriaceae</taxon>
        <taxon>Apodospora</taxon>
    </lineage>
</organism>
<evidence type="ECO:0000313" key="2">
    <source>
        <dbReference type="EMBL" id="KAK3314313.1"/>
    </source>
</evidence>
<evidence type="ECO:0008006" key="4">
    <source>
        <dbReference type="Google" id="ProtNLM"/>
    </source>
</evidence>
<dbReference type="SUPFAM" id="SSF46689">
    <property type="entry name" value="Homeodomain-like"/>
    <property type="match status" value="1"/>
</dbReference>
<feature type="compositionally biased region" description="Pro residues" evidence="1">
    <location>
        <begin position="114"/>
        <end position="123"/>
    </location>
</feature>
<dbReference type="AlphaFoldDB" id="A0AAE0M0F0"/>
<feature type="region of interest" description="Disordered" evidence="1">
    <location>
        <begin position="61"/>
        <end position="158"/>
    </location>
</feature>
<evidence type="ECO:0000256" key="1">
    <source>
        <dbReference type="SAM" id="MobiDB-lite"/>
    </source>
</evidence>
<keyword evidence="3" id="KW-1185">Reference proteome</keyword>
<accession>A0AAE0M0F0</accession>
<sequence>MKLDLDEFITDLAANREKNKELTPIERAVICTLVASGAKGRSQIASMFRLDPKTVNKTVENWQAHRSFDTRPRSGRPRCSTRPRNLRRLGLLPPLPPKTATQTKTSAAKKQKPLPQPQQPQPPQQAETPAQFLPTGEATDGGQPHPDWGHQLQASTTI</sequence>
<dbReference type="EMBL" id="JAUEDM010000007">
    <property type="protein sequence ID" value="KAK3314313.1"/>
    <property type="molecule type" value="Genomic_DNA"/>
</dbReference>
<name>A0AAE0M0F0_9PEZI</name>
<reference evidence="2" key="1">
    <citation type="journal article" date="2023" name="Mol. Phylogenet. Evol.">
        <title>Genome-scale phylogeny and comparative genomics of the fungal order Sordariales.</title>
        <authorList>
            <person name="Hensen N."/>
            <person name="Bonometti L."/>
            <person name="Westerberg I."/>
            <person name="Brannstrom I.O."/>
            <person name="Guillou S."/>
            <person name="Cros-Aarteil S."/>
            <person name="Calhoun S."/>
            <person name="Haridas S."/>
            <person name="Kuo A."/>
            <person name="Mondo S."/>
            <person name="Pangilinan J."/>
            <person name="Riley R."/>
            <person name="LaButti K."/>
            <person name="Andreopoulos B."/>
            <person name="Lipzen A."/>
            <person name="Chen C."/>
            <person name="Yan M."/>
            <person name="Daum C."/>
            <person name="Ng V."/>
            <person name="Clum A."/>
            <person name="Steindorff A."/>
            <person name="Ohm R.A."/>
            <person name="Martin F."/>
            <person name="Silar P."/>
            <person name="Natvig D.O."/>
            <person name="Lalanne C."/>
            <person name="Gautier V."/>
            <person name="Ament-Velasquez S.L."/>
            <person name="Kruys A."/>
            <person name="Hutchinson M.I."/>
            <person name="Powell A.J."/>
            <person name="Barry K."/>
            <person name="Miller A.N."/>
            <person name="Grigoriev I.V."/>
            <person name="Debuchy R."/>
            <person name="Gladieux P."/>
            <person name="Hiltunen Thoren M."/>
            <person name="Johannesson H."/>
        </authorList>
    </citation>
    <scope>NUCLEOTIDE SEQUENCE</scope>
    <source>
        <strain evidence="2">CBS 118394</strain>
    </source>
</reference>
<comment type="caution">
    <text evidence="2">The sequence shown here is derived from an EMBL/GenBank/DDBJ whole genome shotgun (WGS) entry which is preliminary data.</text>
</comment>
<dbReference type="Proteomes" id="UP001283341">
    <property type="component" value="Unassembled WGS sequence"/>
</dbReference>
<feature type="compositionally biased region" description="Basic residues" evidence="1">
    <location>
        <begin position="73"/>
        <end position="87"/>
    </location>
</feature>
<dbReference type="InterPro" id="IPR009057">
    <property type="entry name" value="Homeodomain-like_sf"/>
</dbReference>